<reference evidence="2 3" key="1">
    <citation type="submission" date="2006-10" db="EMBL/GenBank/DDBJ databases">
        <title>The Genome Sequence of Batrachochytrium dendrobatidis JEL423.</title>
        <authorList>
            <consortium name="The Broad Institute Genome Sequencing Platform"/>
            <person name="Birren B."/>
            <person name="Lander E."/>
            <person name="Galagan J."/>
            <person name="Cuomo C."/>
            <person name="Devon K."/>
            <person name="Jaffe D."/>
            <person name="Butler J."/>
            <person name="Alvarez P."/>
            <person name="Gnerre S."/>
            <person name="Grabherr M."/>
            <person name="Kleber M."/>
            <person name="Mauceli E."/>
            <person name="Brockman W."/>
            <person name="Young S."/>
            <person name="LaButti K."/>
            <person name="Sykes S."/>
            <person name="DeCaprio D."/>
            <person name="Crawford M."/>
            <person name="Koehrsen M."/>
            <person name="Engels R."/>
            <person name="Montgomery P."/>
            <person name="Pearson M."/>
            <person name="Howarth C."/>
            <person name="Larson L."/>
            <person name="White J."/>
            <person name="O'Leary S."/>
            <person name="Kodira C."/>
            <person name="Zeng Q."/>
            <person name="Yandava C."/>
            <person name="Alvarado L."/>
            <person name="Longcore J."/>
            <person name="James T."/>
        </authorList>
    </citation>
    <scope>NUCLEOTIDE SEQUENCE [LARGE SCALE GENOMIC DNA]</scope>
    <source>
        <strain evidence="2 3">JEL423</strain>
    </source>
</reference>
<protein>
    <submittedName>
        <fullName evidence="2">Uncharacterized protein</fullName>
    </submittedName>
</protein>
<feature type="region of interest" description="Disordered" evidence="1">
    <location>
        <begin position="388"/>
        <end position="431"/>
    </location>
</feature>
<feature type="compositionally biased region" description="Polar residues" evidence="1">
    <location>
        <begin position="786"/>
        <end position="797"/>
    </location>
</feature>
<gene>
    <name evidence="2" type="ORF">BDEG_23568</name>
</gene>
<feature type="compositionally biased region" description="Polar residues" evidence="1">
    <location>
        <begin position="526"/>
        <end position="551"/>
    </location>
</feature>
<feature type="compositionally biased region" description="Basic and acidic residues" evidence="1">
    <location>
        <begin position="402"/>
        <end position="415"/>
    </location>
</feature>
<dbReference type="AlphaFoldDB" id="A0A177WIW6"/>
<name>A0A177WIW6_BATDL</name>
<feature type="compositionally biased region" description="Polar residues" evidence="1">
    <location>
        <begin position="293"/>
        <end position="307"/>
    </location>
</feature>
<dbReference type="Proteomes" id="UP000077115">
    <property type="component" value="Unassembled WGS sequence"/>
</dbReference>
<proteinExistence type="predicted"/>
<reference evidence="2 3" key="2">
    <citation type="submission" date="2016-05" db="EMBL/GenBank/DDBJ databases">
        <title>Lineage-specific infection strategies underlie the spectrum of fungal disease in amphibians.</title>
        <authorList>
            <person name="Cuomo C.A."/>
            <person name="Farrer R.A."/>
            <person name="James T."/>
            <person name="Longcore J."/>
            <person name="Birren B."/>
        </authorList>
    </citation>
    <scope>NUCLEOTIDE SEQUENCE [LARGE SCALE GENOMIC DNA]</scope>
    <source>
        <strain evidence="2 3">JEL423</strain>
    </source>
</reference>
<accession>A0A177WIW6</accession>
<evidence type="ECO:0000256" key="1">
    <source>
        <dbReference type="SAM" id="MobiDB-lite"/>
    </source>
</evidence>
<feature type="region of interest" description="Disordered" evidence="1">
    <location>
        <begin position="240"/>
        <end position="375"/>
    </location>
</feature>
<organism evidence="2 3">
    <name type="scientific">Batrachochytrium dendrobatidis (strain JEL423)</name>
    <dbReference type="NCBI Taxonomy" id="403673"/>
    <lineage>
        <taxon>Eukaryota</taxon>
        <taxon>Fungi</taxon>
        <taxon>Fungi incertae sedis</taxon>
        <taxon>Chytridiomycota</taxon>
        <taxon>Chytridiomycota incertae sedis</taxon>
        <taxon>Chytridiomycetes</taxon>
        <taxon>Rhizophydiales</taxon>
        <taxon>Rhizophydiales incertae sedis</taxon>
        <taxon>Batrachochytrium</taxon>
    </lineage>
</organism>
<feature type="compositionally biased region" description="Basic and acidic residues" evidence="1">
    <location>
        <begin position="280"/>
        <end position="292"/>
    </location>
</feature>
<feature type="compositionally biased region" description="Low complexity" evidence="1">
    <location>
        <begin position="501"/>
        <end position="518"/>
    </location>
</feature>
<sequence>MSSAPSTTHSGTAAHNSKTAVVLPIVDNGDTSKSASKAAAKASKASKTAAQVGSAAFRQGVNNTFASMGLDLEKFESQDHSVGNTGNDAAGNADAETPSLLLSLNSQPPLSLDQHRNRILNETKNVSSFVVIGQTLHRLYYVDKLVKNQREFLEWTKRNLGFSKSTTYEYIISYKVYSEIASKLPPAYRPPAYQSHCQLLSKVPEEMLVDTWMSVCHAAPNGTITTAFLESFLESKNLKNVKSGRSDEEHIKRSHSLQSNASVDDLVASQPSTHANATEADEKHQTQSEPHKQSYSSDVYSHSQPLPNSLDLAHHTKPSSQSQLHAPRSLKKARSNAGAGSKSDAMIQSSLKTASSTYARTPSTPSSKRKRSLASSLNCLEERGADDTTAYIPAGGRTPLPVHKEESKHSLKDDAPYTPSEIPVLSNTPRGRRRFDETAAVAIAAAAATAAAAVANGRSASSIKTTDIHSMDLLSPRKRYSPPSAAELQTPNRKRTKAFKSTSQSSPVKSPLSFSSYSRQSHNNHHTSPTIRNNTSSPRKQRHQPSQTKNLDCSIPAASSVFQSPSGLSLHHLKLLRDDDLDNDMQSNMLSRNVYSPNHISALSNFIEENSKSQYPLYSNHNNTENGQLGHHDKDAFHDDYDSTIMGPLGDIIMTKLPISDSNLPFHQSTIYQLGKEIILGQHFDIIANSSEEFTLIRQQGWFGRVWCDLSSSQPFSTTGLGLHTPQNEYSGLERQLQIIFTKFDCKEFVEGLFLIRGQFGADWFTPILQTPFCILRHVTIPCSRQGRSQQSTQPQSPKAPKDKDTIVSSASKSPKGKDAVNHSTNVHAVPTKKTSKYDGLSANLPDNSASDPVHVNSFDSYVVFYLGPNVKDFCIKFSSVGLVPGINSW</sequence>
<dbReference type="EMBL" id="DS022303">
    <property type="protein sequence ID" value="OAJ39742.1"/>
    <property type="molecule type" value="Genomic_DNA"/>
</dbReference>
<evidence type="ECO:0000313" key="3">
    <source>
        <dbReference type="Proteomes" id="UP000077115"/>
    </source>
</evidence>
<feature type="region of interest" description="Disordered" evidence="1">
    <location>
        <begin position="786"/>
        <end position="823"/>
    </location>
</feature>
<evidence type="ECO:0000313" key="2">
    <source>
        <dbReference type="EMBL" id="OAJ39742.1"/>
    </source>
</evidence>
<feature type="region of interest" description="Disordered" evidence="1">
    <location>
        <begin position="473"/>
        <end position="551"/>
    </location>
</feature>
<feature type="compositionally biased region" description="Polar residues" evidence="1">
    <location>
        <begin position="346"/>
        <end position="365"/>
    </location>
</feature>
<dbReference type="VEuPathDB" id="FungiDB:BDEG_23568"/>